<dbReference type="SUPFAM" id="SSF48576">
    <property type="entry name" value="Terpenoid synthases"/>
    <property type="match status" value="1"/>
</dbReference>
<dbReference type="GeneID" id="5854030"/>
<comment type="similarity">
    <text evidence="2">Belongs to the FPP/GGPP synthase family.</text>
</comment>
<keyword evidence="4" id="KW-0460">Magnesium</keyword>
<evidence type="ECO:0000256" key="2">
    <source>
        <dbReference type="ARBA" id="ARBA00006706"/>
    </source>
</evidence>
<dbReference type="STRING" id="425265.A8Q8G8"/>
<evidence type="ECO:0000313" key="11">
    <source>
        <dbReference type="EMBL" id="EDP42510.1"/>
    </source>
</evidence>
<dbReference type="EMBL" id="AAYY01000011">
    <property type="protein sequence ID" value="EDP42510.1"/>
    <property type="molecule type" value="Genomic_DNA"/>
</dbReference>
<dbReference type="OrthoDB" id="6921389at2759"/>
<dbReference type="KEGG" id="mgl:MGL_3268"/>
<dbReference type="PANTHER" id="PTHR12001:SF44">
    <property type="entry name" value="GERANYLGERANYL PYROPHOSPHATE SYNTHASE"/>
    <property type="match status" value="1"/>
</dbReference>
<evidence type="ECO:0000256" key="3">
    <source>
        <dbReference type="ARBA" id="ARBA00022723"/>
    </source>
</evidence>
<dbReference type="Pfam" id="PF00348">
    <property type="entry name" value="polyprenyl_synt"/>
    <property type="match status" value="1"/>
</dbReference>
<reference evidence="11 12" key="1">
    <citation type="journal article" date="2007" name="Proc. Natl. Acad. Sci. U.S.A.">
        <title>Dandruff-associated Malassezia genomes reveal convergent and divergent virulence traits shared with plant and human fungal pathogens.</title>
        <authorList>
            <person name="Xu J."/>
            <person name="Saunders C.W."/>
            <person name="Hu P."/>
            <person name="Grant R.A."/>
            <person name="Boekhout T."/>
            <person name="Kuramae E.E."/>
            <person name="Kronstad J.W."/>
            <person name="Deangelis Y.M."/>
            <person name="Reeder N.L."/>
            <person name="Johnstone K.R."/>
            <person name="Leland M."/>
            <person name="Fieno A.M."/>
            <person name="Begley W.M."/>
            <person name="Sun Y."/>
            <person name="Lacey M.P."/>
            <person name="Chaudhary T."/>
            <person name="Keough T."/>
            <person name="Chu L."/>
            <person name="Sears R."/>
            <person name="Yuan B."/>
            <person name="Dawson T.L.Jr."/>
        </authorList>
    </citation>
    <scope>NUCLEOTIDE SEQUENCE [LARGE SCALE GENOMIC DNA]</scope>
    <source>
        <strain evidence="12">ATCC MYA-4612 / CBS 7966</strain>
    </source>
</reference>
<dbReference type="InterPro" id="IPR000092">
    <property type="entry name" value="Polyprenyl_synt"/>
</dbReference>
<gene>
    <name evidence="11" type="ORF">MGL_3268</name>
</gene>
<dbReference type="RefSeq" id="XP_001729724.1">
    <property type="nucleotide sequence ID" value="XM_001729672.1"/>
</dbReference>
<evidence type="ECO:0000256" key="8">
    <source>
        <dbReference type="ARBA" id="ARBA00032448"/>
    </source>
</evidence>
<evidence type="ECO:0000256" key="1">
    <source>
        <dbReference type="ARBA" id="ARBA00001946"/>
    </source>
</evidence>
<sequence>MHATNTKTATSANEKDDDGAWFRDVRARVSEAFAWPPENEKHVLEPYAYLEQLPGKEFRSKLLDAFRVWLDVPENALEQIKGMVRRLHNASLMMDDVEDQSEIRRGAPSAHEVFGIAQTINTANYVYFQVLADMAQLEPRALPELIHELGWLHRGQGMELYWREHVECPSEEAYVDMVIHKTGGLFRHHTSARGMCFRQR</sequence>
<keyword evidence="12" id="KW-1185">Reference proteome</keyword>
<evidence type="ECO:0000313" key="12">
    <source>
        <dbReference type="Proteomes" id="UP000008837"/>
    </source>
</evidence>
<dbReference type="PANTHER" id="PTHR12001">
    <property type="entry name" value="GERANYLGERANYL PYROPHOSPHATE SYNTHASE"/>
    <property type="match status" value="1"/>
</dbReference>
<dbReference type="GO" id="GO:0004659">
    <property type="term" value="F:prenyltransferase activity"/>
    <property type="evidence" value="ECO:0007669"/>
    <property type="project" value="InterPro"/>
</dbReference>
<dbReference type="Proteomes" id="UP000008837">
    <property type="component" value="Unassembled WGS sequence"/>
</dbReference>
<evidence type="ECO:0000256" key="7">
    <source>
        <dbReference type="ARBA" id="ARBA00032424"/>
    </source>
</evidence>
<dbReference type="InParanoid" id="A8Q8G8"/>
<protein>
    <recommendedName>
        <fullName evidence="9">(2E,6E)-farnesyl diphosphate synthase</fullName>
    </recommendedName>
    <alternativeName>
        <fullName evidence="8">Dimethylallyltranstransferase</fullName>
    </alternativeName>
    <alternativeName>
        <fullName evidence="7">Farnesyl diphosphate synthase</fullName>
    </alternativeName>
    <alternativeName>
        <fullName evidence="5">Farnesyltranstransferase</fullName>
    </alternativeName>
    <alternativeName>
        <fullName evidence="10">Geranylgeranyl diphosphate synthase</fullName>
    </alternativeName>
    <alternativeName>
        <fullName evidence="6">Geranyltranstransferase</fullName>
    </alternativeName>
</protein>
<comment type="caution">
    <text evidence="11">The sequence shown here is derived from an EMBL/GenBank/DDBJ whole genome shotgun (WGS) entry which is preliminary data.</text>
</comment>
<evidence type="ECO:0000256" key="10">
    <source>
        <dbReference type="ARBA" id="ARBA00033096"/>
    </source>
</evidence>
<dbReference type="GO" id="GO:0046872">
    <property type="term" value="F:metal ion binding"/>
    <property type="evidence" value="ECO:0007669"/>
    <property type="project" value="UniProtKB-KW"/>
</dbReference>
<name>A8Q8G8_MALGO</name>
<dbReference type="InterPro" id="IPR033749">
    <property type="entry name" value="Polyprenyl_synt_CS"/>
</dbReference>
<evidence type="ECO:0000256" key="9">
    <source>
        <dbReference type="ARBA" id="ARBA00032873"/>
    </source>
</evidence>
<evidence type="ECO:0000256" key="5">
    <source>
        <dbReference type="ARBA" id="ARBA00032052"/>
    </source>
</evidence>
<dbReference type="PROSITE" id="PS00723">
    <property type="entry name" value="POLYPRENYL_SYNTHASE_1"/>
    <property type="match status" value="1"/>
</dbReference>
<evidence type="ECO:0000256" key="4">
    <source>
        <dbReference type="ARBA" id="ARBA00022842"/>
    </source>
</evidence>
<dbReference type="AlphaFoldDB" id="A8Q8G8"/>
<accession>A8Q8G8</accession>
<organism evidence="11 12">
    <name type="scientific">Malassezia globosa (strain ATCC MYA-4612 / CBS 7966)</name>
    <name type="common">Dandruff-associated fungus</name>
    <dbReference type="NCBI Taxonomy" id="425265"/>
    <lineage>
        <taxon>Eukaryota</taxon>
        <taxon>Fungi</taxon>
        <taxon>Dikarya</taxon>
        <taxon>Basidiomycota</taxon>
        <taxon>Ustilaginomycotina</taxon>
        <taxon>Malasseziomycetes</taxon>
        <taxon>Malasseziales</taxon>
        <taxon>Malasseziaceae</taxon>
        <taxon>Malassezia</taxon>
    </lineage>
</organism>
<keyword evidence="3" id="KW-0479">Metal-binding</keyword>
<evidence type="ECO:0000256" key="6">
    <source>
        <dbReference type="ARBA" id="ARBA00032380"/>
    </source>
</evidence>
<comment type="cofactor">
    <cofactor evidence="1">
        <name>Mg(2+)</name>
        <dbReference type="ChEBI" id="CHEBI:18420"/>
    </cofactor>
</comment>
<dbReference type="OMA" id="TISCANY"/>
<proteinExistence type="inferred from homology"/>
<dbReference type="Gene3D" id="1.10.600.10">
    <property type="entry name" value="Farnesyl Diphosphate Synthase"/>
    <property type="match status" value="1"/>
</dbReference>
<dbReference type="GO" id="GO:0008299">
    <property type="term" value="P:isoprenoid biosynthetic process"/>
    <property type="evidence" value="ECO:0007669"/>
    <property type="project" value="InterPro"/>
</dbReference>
<dbReference type="InterPro" id="IPR008949">
    <property type="entry name" value="Isoprenoid_synthase_dom_sf"/>
</dbReference>
<dbReference type="VEuPathDB" id="FungiDB:MGL_3268"/>